<dbReference type="PRINTS" id="PR00111">
    <property type="entry name" value="ABHYDROLASE"/>
</dbReference>
<dbReference type="SUPFAM" id="SSF53474">
    <property type="entry name" value="alpha/beta-Hydrolases"/>
    <property type="match status" value="1"/>
</dbReference>
<dbReference type="AlphaFoldDB" id="A0AAU7V754"/>
<dbReference type="InterPro" id="IPR000073">
    <property type="entry name" value="AB_hydrolase_1"/>
</dbReference>
<feature type="domain" description="AB hydrolase-1" evidence="2">
    <location>
        <begin position="36"/>
        <end position="137"/>
    </location>
</feature>
<proteinExistence type="predicted"/>
<gene>
    <name evidence="3" type="ORF">SAC06_00750</name>
</gene>
<sequence>MDAAVSVREPGEWSHHNVSASGVAFHVATAGTGPHTVLLLHDFPLFWWSWRHQLPALAAAGYRAVALDLRGYGGSDFQPGEVDLTRLAMDVTGVLNALGAPSYTLVGAGMGGAVAWMMAHQHPQGLTSLVAVSSPHPRSLSPRGIHRATFTGKRGRYWRLPRRGPKQLQDGTLVSQLLSDWSHPDHREQMAQLAPSYSAPMKRHFAAESAWETLCATRKVHLDERRVLARPITVPVWTVRGQADPLVQARSVADDPRYVAARIRRHEVEGAGRYLTEEAPGELTQILLSHLDEVAPR</sequence>
<dbReference type="PRINTS" id="PR00412">
    <property type="entry name" value="EPOXHYDRLASE"/>
</dbReference>
<dbReference type="Gene3D" id="3.40.50.1820">
    <property type="entry name" value="alpha/beta hydrolase"/>
    <property type="match status" value="1"/>
</dbReference>
<dbReference type="InterPro" id="IPR000639">
    <property type="entry name" value="Epox_hydrolase-like"/>
</dbReference>
<evidence type="ECO:0000259" key="2">
    <source>
        <dbReference type="Pfam" id="PF00561"/>
    </source>
</evidence>
<dbReference type="RefSeq" id="WP_350258319.1">
    <property type="nucleotide sequence ID" value="NZ_CP138335.1"/>
</dbReference>
<name>A0AAU7V754_9ACTO</name>
<dbReference type="InterPro" id="IPR029058">
    <property type="entry name" value="AB_hydrolase_fold"/>
</dbReference>
<dbReference type="KEGG" id="sapp:SAC06_00750"/>
<dbReference type="Pfam" id="PF00561">
    <property type="entry name" value="Abhydrolase_1"/>
    <property type="match status" value="1"/>
</dbReference>
<accession>A0AAU7V754</accession>
<dbReference type="EMBL" id="CP138335">
    <property type="protein sequence ID" value="XBW08120.1"/>
    <property type="molecule type" value="Genomic_DNA"/>
</dbReference>
<keyword evidence="1 3" id="KW-0378">Hydrolase</keyword>
<evidence type="ECO:0000313" key="3">
    <source>
        <dbReference type="EMBL" id="XBW08120.1"/>
    </source>
</evidence>
<dbReference type="PANTHER" id="PTHR43329">
    <property type="entry name" value="EPOXIDE HYDROLASE"/>
    <property type="match status" value="1"/>
</dbReference>
<organism evidence="3">
    <name type="scientific">Scrofimicrobium appendicitidis</name>
    <dbReference type="NCBI Taxonomy" id="3079930"/>
    <lineage>
        <taxon>Bacteria</taxon>
        <taxon>Bacillati</taxon>
        <taxon>Actinomycetota</taxon>
        <taxon>Actinomycetes</taxon>
        <taxon>Actinomycetales</taxon>
        <taxon>Actinomycetaceae</taxon>
        <taxon>Scrofimicrobium</taxon>
    </lineage>
</organism>
<evidence type="ECO:0000256" key="1">
    <source>
        <dbReference type="ARBA" id="ARBA00022801"/>
    </source>
</evidence>
<dbReference type="GO" id="GO:0016787">
    <property type="term" value="F:hydrolase activity"/>
    <property type="evidence" value="ECO:0007669"/>
    <property type="project" value="UniProtKB-KW"/>
</dbReference>
<reference evidence="3" key="1">
    <citation type="submission" date="2023-11" db="EMBL/GenBank/DDBJ databases">
        <title>Scrofimicrobium hongkongense sp. nov., isolated from a patient with peritonitis.</title>
        <authorList>
            <person name="Lao H.Y."/>
            <person name="Wong A.Y.P."/>
            <person name="Ng T.L."/>
            <person name="Wong R.Y.L."/>
            <person name="Yau M.C.Y."/>
            <person name="Lam J.Y.W."/>
            <person name="Siu G.K.H."/>
        </authorList>
    </citation>
    <scope>NUCLEOTIDE SEQUENCE</scope>
    <source>
        <strain evidence="3">R131</strain>
    </source>
</reference>
<protein>
    <submittedName>
        <fullName evidence="3">Alpha/beta hydrolase</fullName>
    </submittedName>
</protein>